<dbReference type="Gene3D" id="1.10.390.10">
    <property type="entry name" value="Neutral Protease Domain 2"/>
    <property type="match status" value="1"/>
</dbReference>
<name>A0A1I4BYU1_9GAMM</name>
<keyword evidence="10" id="KW-0862">Zinc</keyword>
<accession>A0A1I4BYU1</accession>
<evidence type="ECO:0000313" key="14">
    <source>
        <dbReference type="EMBL" id="SFK73269.1"/>
    </source>
</evidence>
<evidence type="ECO:0000256" key="5">
    <source>
        <dbReference type="ARBA" id="ARBA00015611"/>
    </source>
</evidence>
<dbReference type="PANTHER" id="PTHR11533:SF174">
    <property type="entry name" value="PUROMYCIN-SENSITIVE AMINOPEPTIDASE-RELATED"/>
    <property type="match status" value="1"/>
</dbReference>
<evidence type="ECO:0000256" key="2">
    <source>
        <dbReference type="ARBA" id="ARBA00001947"/>
    </source>
</evidence>
<dbReference type="RefSeq" id="WP_092703086.1">
    <property type="nucleotide sequence ID" value="NZ_FOSR01000006.1"/>
</dbReference>
<comment type="catalytic activity">
    <reaction evidence="1">
        <text>Release of an N-terminal amino acid, Xaa-|-Yaa- from a peptide, amide or arylamide. Xaa is preferably Ala, but may be most amino acids including Pro (slow action). When a terminal hydrophobic residue is followed by a prolyl residue, the two may be released as an intact Xaa-Pro dipeptide.</text>
        <dbReference type="EC" id="3.4.11.2"/>
    </reaction>
</comment>
<dbReference type="Pfam" id="PF01433">
    <property type="entry name" value="Peptidase_M1"/>
    <property type="match status" value="1"/>
</dbReference>
<dbReference type="Pfam" id="PF17900">
    <property type="entry name" value="Peptidase_M1_N"/>
    <property type="match status" value="1"/>
</dbReference>
<dbReference type="GO" id="GO:0016020">
    <property type="term" value="C:membrane"/>
    <property type="evidence" value="ECO:0007669"/>
    <property type="project" value="TreeGrafter"/>
</dbReference>
<gene>
    <name evidence="14" type="ORF">SAMN05192579_1064</name>
</gene>
<dbReference type="GO" id="GO:0005615">
    <property type="term" value="C:extracellular space"/>
    <property type="evidence" value="ECO:0007669"/>
    <property type="project" value="TreeGrafter"/>
</dbReference>
<dbReference type="GO" id="GO:0043171">
    <property type="term" value="P:peptide catabolic process"/>
    <property type="evidence" value="ECO:0007669"/>
    <property type="project" value="TreeGrafter"/>
</dbReference>
<dbReference type="InterPro" id="IPR050344">
    <property type="entry name" value="Peptidase_M1_aminopeptidases"/>
</dbReference>
<evidence type="ECO:0000259" key="12">
    <source>
        <dbReference type="Pfam" id="PF01433"/>
    </source>
</evidence>
<evidence type="ECO:0000256" key="6">
    <source>
        <dbReference type="ARBA" id="ARBA00022438"/>
    </source>
</evidence>
<evidence type="ECO:0000256" key="4">
    <source>
        <dbReference type="ARBA" id="ARBA00012564"/>
    </source>
</evidence>
<dbReference type="GO" id="GO:0042277">
    <property type="term" value="F:peptide binding"/>
    <property type="evidence" value="ECO:0007669"/>
    <property type="project" value="TreeGrafter"/>
</dbReference>
<evidence type="ECO:0000259" key="13">
    <source>
        <dbReference type="Pfam" id="PF17900"/>
    </source>
</evidence>
<keyword evidence="6" id="KW-0031">Aminopeptidase</keyword>
<evidence type="ECO:0000256" key="8">
    <source>
        <dbReference type="ARBA" id="ARBA00022723"/>
    </source>
</evidence>
<protein>
    <recommendedName>
        <fullName evidence="5">Aminopeptidase N</fullName>
        <ecNumber evidence="4">3.4.11.2</ecNumber>
    </recommendedName>
</protein>
<dbReference type="Proteomes" id="UP000198725">
    <property type="component" value="Unassembled WGS sequence"/>
</dbReference>
<proteinExistence type="inferred from homology"/>
<dbReference type="InterPro" id="IPR001930">
    <property type="entry name" value="Peptidase_M1"/>
</dbReference>
<evidence type="ECO:0000313" key="15">
    <source>
        <dbReference type="Proteomes" id="UP000198725"/>
    </source>
</evidence>
<dbReference type="Gene3D" id="2.60.40.1730">
    <property type="entry name" value="tricorn interacting facor f3 domain"/>
    <property type="match status" value="1"/>
</dbReference>
<evidence type="ECO:0000256" key="9">
    <source>
        <dbReference type="ARBA" id="ARBA00022801"/>
    </source>
</evidence>
<dbReference type="SUPFAM" id="SSF63737">
    <property type="entry name" value="Leukotriene A4 hydrolase N-terminal domain"/>
    <property type="match status" value="1"/>
</dbReference>
<feature type="domain" description="Peptidase M1 membrane alanine aminopeptidase" evidence="12">
    <location>
        <begin position="279"/>
        <end position="428"/>
    </location>
</feature>
<comment type="cofactor">
    <cofactor evidence="2">
        <name>Zn(2+)</name>
        <dbReference type="ChEBI" id="CHEBI:29105"/>
    </cofactor>
</comment>
<organism evidence="14 15">
    <name type="scientific">Rhodanobacter glycinis</name>
    <dbReference type="NCBI Taxonomy" id="582702"/>
    <lineage>
        <taxon>Bacteria</taxon>
        <taxon>Pseudomonadati</taxon>
        <taxon>Pseudomonadota</taxon>
        <taxon>Gammaproteobacteria</taxon>
        <taxon>Lysobacterales</taxon>
        <taxon>Rhodanobacteraceae</taxon>
        <taxon>Rhodanobacter</taxon>
    </lineage>
</organism>
<dbReference type="GO" id="GO:0006508">
    <property type="term" value="P:proteolysis"/>
    <property type="evidence" value="ECO:0007669"/>
    <property type="project" value="UniProtKB-KW"/>
</dbReference>
<keyword evidence="7" id="KW-0645">Protease</keyword>
<keyword evidence="8" id="KW-0479">Metal-binding</keyword>
<keyword evidence="15" id="KW-1185">Reference proteome</keyword>
<evidence type="ECO:0000256" key="10">
    <source>
        <dbReference type="ARBA" id="ARBA00022833"/>
    </source>
</evidence>
<dbReference type="GO" id="GO:0016285">
    <property type="term" value="F:alanyl aminopeptidase activity"/>
    <property type="evidence" value="ECO:0007669"/>
    <property type="project" value="UniProtKB-EC"/>
</dbReference>
<keyword evidence="11" id="KW-0482">Metalloprotease</keyword>
<evidence type="ECO:0000256" key="3">
    <source>
        <dbReference type="ARBA" id="ARBA00010136"/>
    </source>
</evidence>
<comment type="similarity">
    <text evidence="3">Belongs to the peptidase M1 family.</text>
</comment>
<dbReference type="InterPro" id="IPR014782">
    <property type="entry name" value="Peptidase_M1_dom"/>
</dbReference>
<dbReference type="InterPro" id="IPR045357">
    <property type="entry name" value="Aminopeptidase_N-like_N"/>
</dbReference>
<dbReference type="PRINTS" id="PR00756">
    <property type="entry name" value="ALADIPTASE"/>
</dbReference>
<feature type="domain" description="Aminopeptidase N-like N-terminal" evidence="13">
    <location>
        <begin position="27"/>
        <end position="189"/>
    </location>
</feature>
<dbReference type="PANTHER" id="PTHR11533">
    <property type="entry name" value="PROTEASE M1 ZINC METALLOPROTEASE"/>
    <property type="match status" value="1"/>
</dbReference>
<dbReference type="GO" id="GO:0070006">
    <property type="term" value="F:metalloaminopeptidase activity"/>
    <property type="evidence" value="ECO:0007669"/>
    <property type="project" value="TreeGrafter"/>
</dbReference>
<evidence type="ECO:0000256" key="7">
    <source>
        <dbReference type="ARBA" id="ARBA00022670"/>
    </source>
</evidence>
<dbReference type="GO" id="GO:0005737">
    <property type="term" value="C:cytoplasm"/>
    <property type="evidence" value="ECO:0007669"/>
    <property type="project" value="TreeGrafter"/>
</dbReference>
<dbReference type="EMBL" id="FOSR01000006">
    <property type="protein sequence ID" value="SFK73269.1"/>
    <property type="molecule type" value="Genomic_DNA"/>
</dbReference>
<evidence type="ECO:0000256" key="1">
    <source>
        <dbReference type="ARBA" id="ARBA00000098"/>
    </source>
</evidence>
<dbReference type="EC" id="3.4.11.2" evidence="4"/>
<reference evidence="15" key="1">
    <citation type="submission" date="2016-10" db="EMBL/GenBank/DDBJ databases">
        <authorList>
            <person name="Varghese N."/>
            <person name="Submissions S."/>
        </authorList>
    </citation>
    <scope>NUCLEOTIDE SEQUENCE [LARGE SCALE GENOMIC DNA]</scope>
    <source>
        <strain evidence="15">MO64</strain>
    </source>
</reference>
<dbReference type="InterPro" id="IPR027268">
    <property type="entry name" value="Peptidase_M4/M1_CTD_sf"/>
</dbReference>
<dbReference type="AlphaFoldDB" id="A0A1I4BYU1"/>
<dbReference type="InterPro" id="IPR042097">
    <property type="entry name" value="Aminopeptidase_N-like_N_sf"/>
</dbReference>
<dbReference type="CDD" id="cd09603">
    <property type="entry name" value="M1_APN_like"/>
    <property type="match status" value="1"/>
</dbReference>
<keyword evidence="9" id="KW-0378">Hydrolase</keyword>
<dbReference type="SUPFAM" id="SSF55486">
    <property type="entry name" value="Metalloproteases ('zincins'), catalytic domain"/>
    <property type="match status" value="1"/>
</dbReference>
<dbReference type="GO" id="GO:0008270">
    <property type="term" value="F:zinc ion binding"/>
    <property type="evidence" value="ECO:0007669"/>
    <property type="project" value="InterPro"/>
</dbReference>
<sequence length="442" mass="50048">MLLFAGLLWAQPGHARPLPDPGFHVVHYTARLDPDLPRKTLRGTETISVALLDANVRQLDFDAGELTIDEVSLHGRKLSFEKTGHRLDIRLASNPATNRHLDIKVRYHGAPRFGLEFHPQTEQLYTIFSTSQWLVCLDAPDQRASLDLSVALPNDFKAIATGRLISRRRLGDQRVLYHWQQQAPVPSYVYGFAAGRFNEADARANGVDMRFLSRDMSPDQLRQLFTDTGDMLKFFGDRAGIPYRDSYDQALVTRTIGQEMAGLALLSEAYGRDALQTPADEDLIAHEAAHQWWGIKVTCRSWSDFWLNEGFADFMAAAYIQHRFGDAAYQAIVEHWQRNVEGLVASGKDHPLVYAHWDHPSRDDRVVVYQKGAYVLYLLRHELGEQAFWNGIRDYTRAFQGKSVTTADFKRAMEHSSGRNLDGFFRQWVTGSTPTGAATSHS</sequence>
<evidence type="ECO:0000256" key="11">
    <source>
        <dbReference type="ARBA" id="ARBA00023049"/>
    </source>
</evidence>